<dbReference type="PANTHER" id="PTHR37296:SF1">
    <property type="entry name" value="CONSERVED VIRULENCE FACTOR B"/>
    <property type="match status" value="1"/>
</dbReference>
<dbReference type="Pfam" id="PF17783">
    <property type="entry name" value="WHD_CvfB"/>
    <property type="match status" value="1"/>
</dbReference>
<dbReference type="SUPFAM" id="SSF50249">
    <property type="entry name" value="Nucleic acid-binding proteins"/>
    <property type="match status" value="1"/>
</dbReference>
<dbReference type="PROSITE" id="PS50126">
    <property type="entry name" value="S1"/>
    <property type="match status" value="1"/>
</dbReference>
<comment type="similarity">
    <text evidence="1">Belongs to the CvfB family.</text>
</comment>
<dbReference type="InterPro" id="IPR048587">
    <property type="entry name" value="CvfB_S1_3rd"/>
</dbReference>
<dbReference type="AlphaFoldDB" id="A0A1H0ULJ8"/>
<feature type="domain" description="S1 motif" evidence="2">
    <location>
        <begin position="154"/>
        <end position="214"/>
    </location>
</feature>
<dbReference type="InterPro" id="IPR048588">
    <property type="entry name" value="CvfB_S1_2nd"/>
</dbReference>
<dbReference type="InterPro" id="IPR036388">
    <property type="entry name" value="WH-like_DNA-bd_sf"/>
</dbReference>
<evidence type="ECO:0000259" key="2">
    <source>
        <dbReference type="PROSITE" id="PS50126"/>
    </source>
</evidence>
<dbReference type="InterPro" id="IPR003029">
    <property type="entry name" value="S1_domain"/>
</dbReference>
<evidence type="ECO:0000313" key="3">
    <source>
        <dbReference type="EMBL" id="SDP67034.1"/>
    </source>
</evidence>
<dbReference type="InterPro" id="IPR040764">
    <property type="entry name" value="CvfB_WH"/>
</dbReference>
<dbReference type="PIRSF" id="PIRSF012524">
    <property type="entry name" value="YitL_S1"/>
    <property type="match status" value="1"/>
</dbReference>
<dbReference type="Pfam" id="PF21191">
    <property type="entry name" value="CvfB_1st"/>
    <property type="match status" value="1"/>
</dbReference>
<organism evidence="3 4">
    <name type="scientific">Litchfieldia salsa</name>
    <dbReference type="NCBI Taxonomy" id="930152"/>
    <lineage>
        <taxon>Bacteria</taxon>
        <taxon>Bacillati</taxon>
        <taxon>Bacillota</taxon>
        <taxon>Bacilli</taxon>
        <taxon>Bacillales</taxon>
        <taxon>Bacillaceae</taxon>
        <taxon>Litchfieldia</taxon>
    </lineage>
</organism>
<dbReference type="OrthoDB" id="9801597at2"/>
<gene>
    <name evidence="3" type="ORF">SAMN05216565_10512</name>
</gene>
<evidence type="ECO:0000256" key="1">
    <source>
        <dbReference type="PIRNR" id="PIRNR012524"/>
    </source>
</evidence>
<dbReference type="SMART" id="SM00316">
    <property type="entry name" value="S1"/>
    <property type="match status" value="3"/>
</dbReference>
<evidence type="ECO:0000313" key="4">
    <source>
        <dbReference type="Proteomes" id="UP000199159"/>
    </source>
</evidence>
<accession>A0A1H0ULJ8</accession>
<dbReference type="Pfam" id="PF21543">
    <property type="entry name" value="CvfB_2nd"/>
    <property type="match status" value="1"/>
</dbReference>
<dbReference type="RefSeq" id="WP_090854045.1">
    <property type="nucleotide sequence ID" value="NZ_FNJU01000005.1"/>
</dbReference>
<dbReference type="PANTHER" id="PTHR37296">
    <property type="entry name" value="CONSERVED VIRULENCE FACTOR B"/>
    <property type="match status" value="1"/>
</dbReference>
<protein>
    <recommendedName>
        <fullName evidence="2">S1 motif domain-containing protein</fullName>
    </recommendedName>
</protein>
<dbReference type="Proteomes" id="UP000199159">
    <property type="component" value="Unassembled WGS sequence"/>
</dbReference>
<dbReference type="GO" id="GO:0003676">
    <property type="term" value="F:nucleic acid binding"/>
    <property type="evidence" value="ECO:0007669"/>
    <property type="project" value="InterPro"/>
</dbReference>
<reference evidence="4" key="1">
    <citation type="submission" date="2016-10" db="EMBL/GenBank/DDBJ databases">
        <authorList>
            <person name="Varghese N."/>
            <person name="Submissions S."/>
        </authorList>
    </citation>
    <scope>NUCLEOTIDE SEQUENCE [LARGE SCALE GENOMIC DNA]</scope>
    <source>
        <strain evidence="4">IBRC-M10078</strain>
    </source>
</reference>
<dbReference type="InterPro" id="IPR039566">
    <property type="entry name" value="CvfB_S1_st"/>
</dbReference>
<sequence>MDELQAGTVVSLMVDRDAPFGFFLTNGDEDVLLHKKDITEDFNEDDRNTVFLYQDHQGRLAATMTIPKVQIGIYDWVEVVEVKPSLGVFVNIGISKDVLVSKDDLPGVDHIWPAKGDMLFCSLKTDKNGRLFGKLATEDVIRTVSKPASKNDFNKNVSGTVYRLLLVGSFVLTEEGYIGFIHETERREEPRLGQKVEGRIIDVKEDGSVNLSLLGRTHELLDSDSEQLFSYMESRDGAMPYWDKSDPDDIQERFQMSKGAFKRALGRLMKDGKVYQKDGWTYFKKE</sequence>
<keyword evidence="4" id="KW-1185">Reference proteome</keyword>
<dbReference type="EMBL" id="FNJU01000005">
    <property type="protein sequence ID" value="SDP67034.1"/>
    <property type="molecule type" value="Genomic_DNA"/>
</dbReference>
<dbReference type="Gene3D" id="1.10.10.10">
    <property type="entry name" value="Winged helix-like DNA-binding domain superfamily/Winged helix DNA-binding domain"/>
    <property type="match status" value="1"/>
</dbReference>
<name>A0A1H0ULJ8_9BACI</name>
<dbReference type="InterPro" id="IPR012340">
    <property type="entry name" value="NA-bd_OB-fold"/>
</dbReference>
<dbReference type="STRING" id="930152.SAMN05216565_10512"/>
<dbReference type="Gene3D" id="2.40.50.140">
    <property type="entry name" value="Nucleic acid-binding proteins"/>
    <property type="match status" value="2"/>
</dbReference>
<dbReference type="InterPro" id="IPR014464">
    <property type="entry name" value="CvfB_fam"/>
</dbReference>
<dbReference type="Pfam" id="PF13509">
    <property type="entry name" value="S1_2"/>
    <property type="match status" value="1"/>
</dbReference>
<proteinExistence type="inferred from homology"/>